<name>A0AB73INW8_9BURK</name>
<dbReference type="Proteomes" id="UP001229486">
    <property type="component" value="Unassembled WGS sequence"/>
</dbReference>
<protein>
    <recommendedName>
        <fullName evidence="3">DUF3383 domain-containing protein</fullName>
    </recommendedName>
</protein>
<evidence type="ECO:0000313" key="1">
    <source>
        <dbReference type="EMBL" id="MDP9651713.1"/>
    </source>
</evidence>
<gene>
    <name evidence="1" type="ORF">J2793_007188</name>
</gene>
<organism evidence="1 2">
    <name type="scientific">Paraburkholderia caledonica</name>
    <dbReference type="NCBI Taxonomy" id="134536"/>
    <lineage>
        <taxon>Bacteria</taxon>
        <taxon>Pseudomonadati</taxon>
        <taxon>Pseudomonadota</taxon>
        <taxon>Betaproteobacteria</taxon>
        <taxon>Burkholderiales</taxon>
        <taxon>Burkholderiaceae</taxon>
        <taxon>Paraburkholderia</taxon>
    </lineage>
</organism>
<sequence length="441" mass="45477">MATTITPTIVNLNVVVTQAPTPSQLQQSGAMISLGGTTLATGAYQFCGQLSDLQELLSGAGNSTELTHMGTTFFAQGTAVGTYVLELGTATGVDAQIALLEAWITANPNTFYAYLVPAAWDFSKDEVGSAIVTNGGSGYTTAPTVTFSAPTTGTTAAGTAVIQNGAVVSVTITNPGSGYTSAPTLTFTGGGGTGAAGTANLVSALNFMASQYANPSAKTYFFVTTSAADLPNYATQKSVFAVVPSPTASSAEFQAAQPFYQWLVNKPAAANPLAPMAYRYAFGVTPWATAGNNASINTVLTNYGNLILTGAEGGISTACLFKGTTMDGSQSSWWYGVDWFQIQVKQALAAAVINGSNTNPPLLYNQNGINTLLAVAQNVANSAVTFGCAESITITATDFATYTTQNPNDYKAGIYNGFQATVVGQNGFLVLTFFIDAVQFA</sequence>
<dbReference type="RefSeq" id="WP_392396263.1">
    <property type="nucleotide sequence ID" value="NZ_JAURTK010000027.1"/>
</dbReference>
<dbReference type="EMBL" id="JAURTK010000027">
    <property type="protein sequence ID" value="MDP9651713.1"/>
    <property type="molecule type" value="Genomic_DNA"/>
</dbReference>
<proteinExistence type="predicted"/>
<dbReference type="AlphaFoldDB" id="A0AB73INW8"/>
<comment type="caution">
    <text evidence="1">The sequence shown here is derived from an EMBL/GenBank/DDBJ whole genome shotgun (WGS) entry which is preliminary data.</text>
</comment>
<evidence type="ECO:0000313" key="2">
    <source>
        <dbReference type="Proteomes" id="UP001229486"/>
    </source>
</evidence>
<accession>A0AB73INW8</accession>
<reference evidence="1" key="1">
    <citation type="submission" date="2023-07" db="EMBL/GenBank/DDBJ databases">
        <title>Sorghum-associated microbial communities from plants grown in Nebraska, USA.</title>
        <authorList>
            <person name="Schachtman D."/>
        </authorList>
    </citation>
    <scope>NUCLEOTIDE SEQUENCE</scope>
    <source>
        <strain evidence="1">DS1061</strain>
    </source>
</reference>
<evidence type="ECO:0008006" key="3">
    <source>
        <dbReference type="Google" id="ProtNLM"/>
    </source>
</evidence>